<sequence>MSDYDSSKYRVDAKGRLVPLDHIGPIDRQRDELVVEIVTKAKRLNQDLAEFRDQAFEDIEAFVALAAEQHNVNIGGTKGNITMYSFDGRYKLTRQIRDRITFDEGIQIAKSIVDECLREWSADSRTELQAVVAGAFDVDKEGKISVSRLLALMRFDIKDEKWRRGMTILRGSMRSQDSKAYVRLYEREDKNGGQYLPIPLDISNA</sequence>
<dbReference type="AlphaFoldDB" id="A0A344UPE9"/>
<gene>
    <name evidence="1" type="ORF">DK843_22615</name>
</gene>
<keyword evidence="1" id="KW-0614">Plasmid</keyword>
<proteinExistence type="predicted"/>
<name>A0A344UPE9_9NEIS</name>
<geneLocation type="plasmid" evidence="1 2">
    <name>unnamed</name>
</geneLocation>
<organism evidence="1 2">
    <name type="scientific">Chromobacterium phragmitis</name>
    <dbReference type="NCBI Taxonomy" id="2202141"/>
    <lineage>
        <taxon>Bacteria</taxon>
        <taxon>Pseudomonadati</taxon>
        <taxon>Pseudomonadota</taxon>
        <taxon>Betaproteobacteria</taxon>
        <taxon>Neisseriales</taxon>
        <taxon>Chromobacteriaceae</taxon>
        <taxon>Chromobacterium</taxon>
    </lineage>
</organism>
<evidence type="ECO:0000313" key="2">
    <source>
        <dbReference type="Proteomes" id="UP000252038"/>
    </source>
</evidence>
<dbReference type="Pfam" id="PF11363">
    <property type="entry name" value="DUF3164"/>
    <property type="match status" value="1"/>
</dbReference>
<dbReference type="EMBL" id="CP029555">
    <property type="protein sequence ID" value="AXE37147.1"/>
    <property type="molecule type" value="Genomic_DNA"/>
</dbReference>
<dbReference type="Proteomes" id="UP000252038">
    <property type="component" value="Plasmid unnamed"/>
</dbReference>
<dbReference type="RefSeq" id="WP_114074581.1">
    <property type="nucleotide sequence ID" value="NZ_CP029555.1"/>
</dbReference>
<evidence type="ECO:0000313" key="1">
    <source>
        <dbReference type="EMBL" id="AXE37147.1"/>
    </source>
</evidence>
<dbReference type="KEGG" id="chrb:DK843_22615"/>
<protein>
    <submittedName>
        <fullName evidence="1">Sulfate transporter</fullName>
    </submittedName>
</protein>
<accession>A0A344UPE9</accession>
<dbReference type="InterPro" id="IPR021505">
    <property type="entry name" value="Phage_B3_Orf6"/>
</dbReference>
<reference evidence="1 2" key="1">
    <citation type="submission" date="2018-05" db="EMBL/GenBank/DDBJ databases">
        <title>Genome sequencing, assembly and analysis of the novel insecticidal bacterium, Chromobacterium phragmitis.</title>
        <authorList>
            <person name="Sparks M.E."/>
            <person name="Blackburn M.B."/>
            <person name="Gundersen-Rindal D.E."/>
        </authorList>
    </citation>
    <scope>NUCLEOTIDE SEQUENCE [LARGE SCALE GENOMIC DNA]</scope>
    <source>
        <strain evidence="1">IIBBL 274-1</strain>
        <plasmid evidence="1 2">unnamed</plasmid>
    </source>
</reference>